<evidence type="ECO:0000313" key="3">
    <source>
        <dbReference type="Proteomes" id="UP000243459"/>
    </source>
</evidence>
<gene>
    <name evidence="2" type="ORF">A4U43_C06F3140</name>
</gene>
<name>A0A5P1EMH1_ASPOF</name>
<feature type="chain" id="PRO_5024308291" evidence="1">
    <location>
        <begin position="28"/>
        <end position="163"/>
    </location>
</feature>
<sequence length="163" mass="18395">MATFPLALVVPLLLSFTLSPLSSHCSADNIESGVLAVPSPVTPKAAAIQYWYAKVHNNKPPPHALLSKLSSLPPLELLITDSDNMKSFEDAKRLENLFEERRHKVVPPLSWNWNSNDPSKEAESLYEELRQKISSLWSWDHSGTYDLIKTLRRFISFISSFSS</sequence>
<keyword evidence="1" id="KW-0732">Signal</keyword>
<accession>A0A5P1EMH1</accession>
<evidence type="ECO:0000313" key="2">
    <source>
        <dbReference type="EMBL" id="ONK65999.1"/>
    </source>
</evidence>
<dbReference type="AlphaFoldDB" id="A0A5P1EMH1"/>
<proteinExistence type="predicted"/>
<reference evidence="3" key="1">
    <citation type="journal article" date="2017" name="Nat. Commun.">
        <title>The asparagus genome sheds light on the origin and evolution of a young Y chromosome.</title>
        <authorList>
            <person name="Harkess A."/>
            <person name="Zhou J."/>
            <person name="Xu C."/>
            <person name="Bowers J.E."/>
            <person name="Van der Hulst R."/>
            <person name="Ayyampalayam S."/>
            <person name="Mercati F."/>
            <person name="Riccardi P."/>
            <person name="McKain M.R."/>
            <person name="Kakrana A."/>
            <person name="Tang H."/>
            <person name="Ray J."/>
            <person name="Groenendijk J."/>
            <person name="Arikit S."/>
            <person name="Mathioni S.M."/>
            <person name="Nakano M."/>
            <person name="Shan H."/>
            <person name="Telgmann-Rauber A."/>
            <person name="Kanno A."/>
            <person name="Yue Z."/>
            <person name="Chen H."/>
            <person name="Li W."/>
            <person name="Chen Y."/>
            <person name="Xu X."/>
            <person name="Zhang Y."/>
            <person name="Luo S."/>
            <person name="Chen H."/>
            <person name="Gao J."/>
            <person name="Mao Z."/>
            <person name="Pires J.C."/>
            <person name="Luo M."/>
            <person name="Kudrna D."/>
            <person name="Wing R.A."/>
            <person name="Meyers B.C."/>
            <person name="Yi K."/>
            <person name="Kong H."/>
            <person name="Lavrijsen P."/>
            <person name="Sunseri F."/>
            <person name="Falavigna A."/>
            <person name="Ye Y."/>
            <person name="Leebens-Mack J.H."/>
            <person name="Chen G."/>
        </authorList>
    </citation>
    <scope>NUCLEOTIDE SEQUENCE [LARGE SCALE GENOMIC DNA]</scope>
    <source>
        <strain evidence="3">cv. DH0086</strain>
    </source>
</reference>
<evidence type="ECO:0000256" key="1">
    <source>
        <dbReference type="SAM" id="SignalP"/>
    </source>
</evidence>
<dbReference type="Proteomes" id="UP000243459">
    <property type="component" value="Chromosome 6"/>
</dbReference>
<feature type="signal peptide" evidence="1">
    <location>
        <begin position="1"/>
        <end position="27"/>
    </location>
</feature>
<protein>
    <submittedName>
        <fullName evidence="2">Uncharacterized protein</fullName>
    </submittedName>
</protein>
<dbReference type="Gramene" id="ONK65999">
    <property type="protein sequence ID" value="ONK65999"/>
    <property type="gene ID" value="A4U43_C06F3140"/>
</dbReference>
<organism evidence="2 3">
    <name type="scientific">Asparagus officinalis</name>
    <name type="common">Garden asparagus</name>
    <dbReference type="NCBI Taxonomy" id="4686"/>
    <lineage>
        <taxon>Eukaryota</taxon>
        <taxon>Viridiplantae</taxon>
        <taxon>Streptophyta</taxon>
        <taxon>Embryophyta</taxon>
        <taxon>Tracheophyta</taxon>
        <taxon>Spermatophyta</taxon>
        <taxon>Magnoliopsida</taxon>
        <taxon>Liliopsida</taxon>
        <taxon>Asparagales</taxon>
        <taxon>Asparagaceae</taxon>
        <taxon>Asparagoideae</taxon>
        <taxon>Asparagus</taxon>
    </lineage>
</organism>
<keyword evidence="3" id="KW-1185">Reference proteome</keyword>
<dbReference type="EMBL" id="CM007386">
    <property type="protein sequence ID" value="ONK65999.1"/>
    <property type="molecule type" value="Genomic_DNA"/>
</dbReference>